<reference evidence="1" key="1">
    <citation type="submission" date="2020-08" db="EMBL/GenBank/DDBJ databases">
        <title>Multicomponent nature underlies the extraordinary mechanical properties of spider dragline silk.</title>
        <authorList>
            <person name="Kono N."/>
            <person name="Nakamura H."/>
            <person name="Mori M."/>
            <person name="Yoshida Y."/>
            <person name="Ohtoshi R."/>
            <person name="Malay A.D."/>
            <person name="Moran D.A.P."/>
            <person name="Tomita M."/>
            <person name="Numata K."/>
            <person name="Arakawa K."/>
        </authorList>
    </citation>
    <scope>NUCLEOTIDE SEQUENCE</scope>
</reference>
<evidence type="ECO:0000313" key="2">
    <source>
        <dbReference type="Proteomes" id="UP000887013"/>
    </source>
</evidence>
<organism evidence="1 2">
    <name type="scientific">Nephila pilipes</name>
    <name type="common">Giant wood spider</name>
    <name type="synonym">Nephila maculata</name>
    <dbReference type="NCBI Taxonomy" id="299642"/>
    <lineage>
        <taxon>Eukaryota</taxon>
        <taxon>Metazoa</taxon>
        <taxon>Ecdysozoa</taxon>
        <taxon>Arthropoda</taxon>
        <taxon>Chelicerata</taxon>
        <taxon>Arachnida</taxon>
        <taxon>Araneae</taxon>
        <taxon>Araneomorphae</taxon>
        <taxon>Entelegynae</taxon>
        <taxon>Araneoidea</taxon>
        <taxon>Nephilidae</taxon>
        <taxon>Nephila</taxon>
    </lineage>
</organism>
<keyword evidence="2" id="KW-1185">Reference proteome</keyword>
<name>A0A8X6Q6W3_NEPPI</name>
<evidence type="ECO:0000313" key="1">
    <source>
        <dbReference type="EMBL" id="GFU03498.1"/>
    </source>
</evidence>
<dbReference type="Proteomes" id="UP000887013">
    <property type="component" value="Unassembled WGS sequence"/>
</dbReference>
<sequence>MSALVAGNEVCSAEAISFSVLTQHSALQTNTRYSTIDKQFIANEAARLLLIGTTTEVCKLTAVISRRWAASRLPVIIEMSGHPAAFQ</sequence>
<dbReference type="EMBL" id="BMAW01027715">
    <property type="protein sequence ID" value="GFU03498.1"/>
    <property type="molecule type" value="Genomic_DNA"/>
</dbReference>
<gene>
    <name evidence="1" type="ORF">NPIL_437151</name>
</gene>
<proteinExistence type="predicted"/>
<protein>
    <submittedName>
        <fullName evidence="1">Uncharacterized protein</fullName>
    </submittedName>
</protein>
<dbReference type="AlphaFoldDB" id="A0A8X6Q6W3"/>
<accession>A0A8X6Q6W3</accession>
<comment type="caution">
    <text evidence="1">The sequence shown here is derived from an EMBL/GenBank/DDBJ whole genome shotgun (WGS) entry which is preliminary data.</text>
</comment>